<dbReference type="HOGENOM" id="CLU_1407529_0_0_0"/>
<name>E4U9A1_OCEP5</name>
<dbReference type="EMBL" id="CP002361">
    <property type="protein sequence ID" value="ADR36930.1"/>
    <property type="molecule type" value="Genomic_DNA"/>
</dbReference>
<keyword evidence="3" id="KW-1185">Reference proteome</keyword>
<evidence type="ECO:0000313" key="3">
    <source>
        <dbReference type="Proteomes" id="UP000008722"/>
    </source>
</evidence>
<dbReference type="KEGG" id="opr:Ocepr_1476"/>
<dbReference type="AlphaFoldDB" id="E4U9A1"/>
<sequence length="193" mass="20880" precursor="true">MGFGKYGRNIALRAALLGLLALGLTACPQTKAPGSLGVGIYATNTERCDDGIKVEVEFNTFGLSDGPAASVPEDENVYGGGANWLWVKPGKVGWMRWMDDPYDRVVPGGALRITAWCMREGMAPGKSERRFALDNYVMSNHVLGAIFSVRDMSADPDISMYAGYTEVVSPAPGIFDWEEWCDLGVPGDCSDIE</sequence>
<evidence type="ECO:0008006" key="4">
    <source>
        <dbReference type="Google" id="ProtNLM"/>
    </source>
</evidence>
<feature type="signal peptide" evidence="1">
    <location>
        <begin position="1"/>
        <end position="26"/>
    </location>
</feature>
<dbReference type="PROSITE" id="PS51257">
    <property type="entry name" value="PROKAR_LIPOPROTEIN"/>
    <property type="match status" value="1"/>
</dbReference>
<proteinExistence type="predicted"/>
<evidence type="ECO:0000313" key="2">
    <source>
        <dbReference type="EMBL" id="ADR36930.1"/>
    </source>
</evidence>
<reference evidence="3" key="1">
    <citation type="submission" date="2010-11" db="EMBL/GenBank/DDBJ databases">
        <title>The complete sequence of chromosome of Oceanithermus profundus DSM 14977.</title>
        <authorList>
            <consortium name="US DOE Joint Genome Institute (JGI-PGF)"/>
            <person name="Lucas S."/>
            <person name="Copeland A."/>
            <person name="Lapidus A."/>
            <person name="Bruce D."/>
            <person name="Goodwin L."/>
            <person name="Pitluck S."/>
            <person name="Kyrpides N."/>
            <person name="Mavromatis K."/>
            <person name="Pagani I."/>
            <person name="Ivanova N."/>
            <person name="Zhang X."/>
            <person name="Brettin T."/>
            <person name="Detter J.C."/>
            <person name="Tapia R."/>
            <person name="Han C."/>
            <person name="Land M."/>
            <person name="Hauser L."/>
            <person name="Markowitz V."/>
            <person name="Cheng J.-F."/>
            <person name="Hugenholtz P."/>
            <person name="Woyke T."/>
            <person name="Wu D."/>
            <person name="Tindall B."/>
            <person name="Faehnrich R."/>
            <person name="Brambilla E."/>
            <person name="Klenk H.-P."/>
            <person name="Eisen J.A."/>
        </authorList>
    </citation>
    <scope>NUCLEOTIDE SEQUENCE [LARGE SCALE GENOMIC DNA]</scope>
    <source>
        <strain evidence="3">DSM 14977 / NBRC 100410 / VKM B-2274 / 506</strain>
    </source>
</reference>
<organism evidence="2 3">
    <name type="scientific">Oceanithermus profundus (strain DSM 14977 / NBRC 100410 / VKM B-2274 / 506)</name>
    <dbReference type="NCBI Taxonomy" id="670487"/>
    <lineage>
        <taxon>Bacteria</taxon>
        <taxon>Thermotogati</taxon>
        <taxon>Deinococcota</taxon>
        <taxon>Deinococci</taxon>
        <taxon>Thermales</taxon>
        <taxon>Thermaceae</taxon>
        <taxon>Oceanithermus</taxon>
    </lineage>
</organism>
<keyword evidence="1" id="KW-0732">Signal</keyword>
<dbReference type="OrthoDB" id="9826394at2"/>
<protein>
    <recommendedName>
        <fullName evidence="4">DUF3304 domain-containing protein</fullName>
    </recommendedName>
</protein>
<feature type="chain" id="PRO_5003190226" description="DUF3304 domain-containing protein" evidence="1">
    <location>
        <begin position="27"/>
        <end position="193"/>
    </location>
</feature>
<evidence type="ECO:0000256" key="1">
    <source>
        <dbReference type="SAM" id="SignalP"/>
    </source>
</evidence>
<gene>
    <name evidence="2" type="ordered locus">Ocepr_1476</name>
</gene>
<dbReference type="RefSeq" id="WP_013458100.1">
    <property type="nucleotide sequence ID" value="NC_014761.1"/>
</dbReference>
<reference evidence="2 3" key="2">
    <citation type="journal article" date="2011" name="Stand. Genomic Sci.">
        <title>Complete genome sequence of Oceanithermus profundus type strain (506).</title>
        <authorList>
            <person name="Pati A."/>
            <person name="Zhang X."/>
            <person name="Lapidus A."/>
            <person name="Nolan M."/>
            <person name="Lucas S."/>
            <person name="Del Rio T.G."/>
            <person name="Tice H."/>
            <person name="Cheng J.F."/>
            <person name="Tapia R."/>
            <person name="Han C."/>
            <person name="Goodwin L."/>
            <person name="Pitluck S."/>
            <person name="Liolios K."/>
            <person name="Pagani I."/>
            <person name="Ivanova N."/>
            <person name="Mavromatis K."/>
            <person name="Chen A."/>
            <person name="Palaniappan K."/>
            <person name="Hauser L."/>
            <person name="Jeffries C.D."/>
            <person name="Brambilla E.M."/>
            <person name="Rohl A."/>
            <person name="Mwirichia R."/>
            <person name="Rohde M."/>
            <person name="Tindall B.J."/>
            <person name="Sikorski J."/>
            <person name="Wirth R."/>
            <person name="Goker M."/>
            <person name="Woyke T."/>
            <person name="Detter J.C."/>
            <person name="Bristow J."/>
            <person name="Eisen J.A."/>
            <person name="Markowitz V."/>
            <person name="Hugenholtz P."/>
            <person name="Kyrpides N.C."/>
            <person name="Klenk H.P."/>
            <person name="Land M."/>
        </authorList>
    </citation>
    <scope>NUCLEOTIDE SEQUENCE [LARGE SCALE GENOMIC DNA]</scope>
    <source>
        <strain evidence="3">DSM 14977 / NBRC 100410 / VKM B-2274 / 506</strain>
    </source>
</reference>
<dbReference type="Proteomes" id="UP000008722">
    <property type="component" value="Chromosome"/>
</dbReference>
<accession>E4U9A1</accession>